<keyword evidence="4" id="KW-1185">Reference proteome</keyword>
<dbReference type="SUPFAM" id="SSF56672">
    <property type="entry name" value="DNA/RNA polymerases"/>
    <property type="match status" value="1"/>
</dbReference>
<dbReference type="PANTHER" id="PTHR37984:SF5">
    <property type="entry name" value="PROTEIN NYNRIN-LIKE"/>
    <property type="match status" value="1"/>
</dbReference>
<comment type="caution">
    <text evidence="2">The sequence shown here is derived from an EMBL/GenBank/DDBJ whole genome shotgun (WGS) entry which is preliminary data.</text>
</comment>
<dbReference type="OrthoDB" id="8049819at2759"/>
<protein>
    <recommendedName>
        <fullName evidence="1">Reverse transcriptase domain-containing protein</fullName>
    </recommendedName>
</protein>
<dbReference type="InterPro" id="IPR050951">
    <property type="entry name" value="Retrovirus_Pol_polyprotein"/>
</dbReference>
<dbReference type="PROSITE" id="PS50878">
    <property type="entry name" value="RT_POL"/>
    <property type="match status" value="1"/>
</dbReference>
<accession>A0A815VVV8</accession>
<dbReference type="Gene3D" id="3.30.70.270">
    <property type="match status" value="2"/>
</dbReference>
<reference evidence="2" key="1">
    <citation type="submission" date="2021-02" db="EMBL/GenBank/DDBJ databases">
        <authorList>
            <person name="Nowell W R."/>
        </authorList>
    </citation>
    <scope>NUCLEOTIDE SEQUENCE</scope>
</reference>
<proteinExistence type="predicted"/>
<evidence type="ECO:0000313" key="2">
    <source>
        <dbReference type="EMBL" id="CAF1537985.1"/>
    </source>
</evidence>
<dbReference type="EMBL" id="CAJOBC010091132">
    <property type="protein sequence ID" value="CAF4397974.1"/>
    <property type="molecule type" value="Genomic_DNA"/>
</dbReference>
<dbReference type="EMBL" id="CAJNOQ010025513">
    <property type="protein sequence ID" value="CAF1537985.1"/>
    <property type="molecule type" value="Genomic_DNA"/>
</dbReference>
<evidence type="ECO:0000259" key="1">
    <source>
        <dbReference type="PROSITE" id="PS50878"/>
    </source>
</evidence>
<dbReference type="InterPro" id="IPR000477">
    <property type="entry name" value="RT_dom"/>
</dbReference>
<evidence type="ECO:0000313" key="3">
    <source>
        <dbReference type="EMBL" id="CAF4397974.1"/>
    </source>
</evidence>
<dbReference type="Proteomes" id="UP000663829">
    <property type="component" value="Unassembled WGS sequence"/>
</dbReference>
<feature type="domain" description="Reverse transcriptase" evidence="1">
    <location>
        <begin position="1"/>
        <end position="54"/>
    </location>
</feature>
<organism evidence="2 4">
    <name type="scientific">Didymodactylos carnosus</name>
    <dbReference type="NCBI Taxonomy" id="1234261"/>
    <lineage>
        <taxon>Eukaryota</taxon>
        <taxon>Metazoa</taxon>
        <taxon>Spiralia</taxon>
        <taxon>Gnathifera</taxon>
        <taxon>Rotifera</taxon>
        <taxon>Eurotatoria</taxon>
        <taxon>Bdelloidea</taxon>
        <taxon>Philodinida</taxon>
        <taxon>Philodinidae</taxon>
        <taxon>Didymodactylos</taxon>
    </lineage>
</organism>
<sequence>IIYLDDILIYSKNEEDHLKHIKIVLDLLRKHQLFAKKSKCEFGVERLEFLGHIVSPSGISVDDNKVIAVKNWPTPKDLTHVRSFVGTAGFYRRFIKSYGEIAAPLTDLMRDNTPFVWTLKQQTAFIIHHSTGKTPFYMVYGIEPKLPGDKLRPLLNDKDENDTQAQIQQLDKQRALVDQRLHSNANKMKIYYDKHLKHQNIALKEGEWVLIHNEQGKKFKPHWIGPYKIRKICPLGTYQLQDQRIRNEFQPDPIQATKKTNLYSISKVEEMIGSINQR</sequence>
<dbReference type="InterPro" id="IPR043502">
    <property type="entry name" value="DNA/RNA_pol_sf"/>
</dbReference>
<feature type="non-terminal residue" evidence="2">
    <location>
        <position position="278"/>
    </location>
</feature>
<name>A0A815VVV8_9BILA</name>
<dbReference type="Proteomes" id="UP000681722">
    <property type="component" value="Unassembled WGS sequence"/>
</dbReference>
<dbReference type="InterPro" id="IPR043128">
    <property type="entry name" value="Rev_trsase/Diguanyl_cyclase"/>
</dbReference>
<dbReference type="PANTHER" id="PTHR37984">
    <property type="entry name" value="PROTEIN CBG26694"/>
    <property type="match status" value="1"/>
</dbReference>
<dbReference type="Pfam" id="PF00078">
    <property type="entry name" value="RVT_1"/>
    <property type="match status" value="1"/>
</dbReference>
<evidence type="ECO:0000313" key="4">
    <source>
        <dbReference type="Proteomes" id="UP000663829"/>
    </source>
</evidence>
<dbReference type="FunFam" id="3.30.70.270:FF:000020">
    <property type="entry name" value="Transposon Tf2-6 polyprotein-like Protein"/>
    <property type="match status" value="1"/>
</dbReference>
<dbReference type="AlphaFoldDB" id="A0A815VVV8"/>
<gene>
    <name evidence="2" type="ORF">GPM918_LOCUS38453</name>
    <name evidence="3" type="ORF">SRO942_LOCUS39278</name>
</gene>